<sequence length="205" mass="22468">MSSPCLCRAVPVSQARLREVKLSLKTSRETIAIRPTPVVREVSSRQYTTVKDAPTRTNAPSSRSRSTPPVYRAQSRRGGKTNSAHIREPEHLPERNGTLPGIAPKVAPMTLTSVSSTSSSSSSCTPRGHRPSPPRSSPSCPLSPSRSMRRARWLSYSTSNICFNNSILDGRFRQLQGSVLLEFFVKEGAVFPSIPLHPATGELWD</sequence>
<accession>A0A498LQJ9</accession>
<feature type="compositionally biased region" description="Low complexity" evidence="1">
    <location>
        <begin position="112"/>
        <end position="123"/>
    </location>
</feature>
<gene>
    <name evidence="2" type="ORF">ROHU_010894</name>
</gene>
<name>A0A498LQJ9_LABRO</name>
<dbReference type="AlphaFoldDB" id="A0A498LQJ9"/>
<evidence type="ECO:0000313" key="2">
    <source>
        <dbReference type="EMBL" id="RXN10450.1"/>
    </source>
</evidence>
<keyword evidence="3" id="KW-1185">Reference proteome</keyword>
<evidence type="ECO:0000256" key="1">
    <source>
        <dbReference type="SAM" id="MobiDB-lite"/>
    </source>
</evidence>
<feature type="region of interest" description="Disordered" evidence="1">
    <location>
        <begin position="43"/>
        <end position="144"/>
    </location>
</feature>
<feature type="compositionally biased region" description="Basic and acidic residues" evidence="1">
    <location>
        <begin position="85"/>
        <end position="94"/>
    </location>
</feature>
<comment type="caution">
    <text evidence="2">The sequence shown here is derived from an EMBL/GenBank/DDBJ whole genome shotgun (WGS) entry which is preliminary data.</text>
</comment>
<organism evidence="2 3">
    <name type="scientific">Labeo rohita</name>
    <name type="common">Indian major carp</name>
    <name type="synonym">Cyprinus rohita</name>
    <dbReference type="NCBI Taxonomy" id="84645"/>
    <lineage>
        <taxon>Eukaryota</taxon>
        <taxon>Metazoa</taxon>
        <taxon>Chordata</taxon>
        <taxon>Craniata</taxon>
        <taxon>Vertebrata</taxon>
        <taxon>Euteleostomi</taxon>
        <taxon>Actinopterygii</taxon>
        <taxon>Neopterygii</taxon>
        <taxon>Teleostei</taxon>
        <taxon>Ostariophysi</taxon>
        <taxon>Cypriniformes</taxon>
        <taxon>Cyprinidae</taxon>
        <taxon>Labeoninae</taxon>
        <taxon>Labeonini</taxon>
        <taxon>Labeo</taxon>
    </lineage>
</organism>
<dbReference type="STRING" id="84645.A0A498LQJ9"/>
<dbReference type="EMBL" id="QBIY01013202">
    <property type="protein sequence ID" value="RXN10450.1"/>
    <property type="molecule type" value="Genomic_DNA"/>
</dbReference>
<reference evidence="2 3" key="1">
    <citation type="submission" date="2018-03" db="EMBL/GenBank/DDBJ databases">
        <title>Draft genome sequence of Rohu Carp (Labeo rohita).</title>
        <authorList>
            <person name="Das P."/>
            <person name="Kushwaha B."/>
            <person name="Joshi C.G."/>
            <person name="Kumar D."/>
            <person name="Nagpure N.S."/>
            <person name="Sahoo L."/>
            <person name="Das S.P."/>
            <person name="Bit A."/>
            <person name="Patnaik S."/>
            <person name="Meher P.K."/>
            <person name="Jayasankar P."/>
            <person name="Koringa P.G."/>
            <person name="Patel N.V."/>
            <person name="Hinsu A.T."/>
            <person name="Kumar R."/>
            <person name="Pandey M."/>
            <person name="Agarwal S."/>
            <person name="Srivastava S."/>
            <person name="Singh M."/>
            <person name="Iquebal M.A."/>
            <person name="Jaiswal S."/>
            <person name="Angadi U.B."/>
            <person name="Kumar N."/>
            <person name="Raza M."/>
            <person name="Shah T.M."/>
            <person name="Rai A."/>
            <person name="Jena J.K."/>
        </authorList>
    </citation>
    <scope>NUCLEOTIDE SEQUENCE [LARGE SCALE GENOMIC DNA]</scope>
    <source>
        <strain evidence="2">DASCIFA01</strain>
        <tissue evidence="2">Testis</tissue>
    </source>
</reference>
<dbReference type="Proteomes" id="UP000290572">
    <property type="component" value="Unassembled WGS sequence"/>
</dbReference>
<protein>
    <submittedName>
        <fullName evidence="2">Spectrin beta erythrocytic-like isoform X1</fullName>
    </submittedName>
</protein>
<proteinExistence type="predicted"/>
<evidence type="ECO:0000313" key="3">
    <source>
        <dbReference type="Proteomes" id="UP000290572"/>
    </source>
</evidence>
<feature type="compositionally biased region" description="Polar residues" evidence="1">
    <location>
        <begin position="44"/>
        <end position="67"/>
    </location>
</feature>